<dbReference type="InterPro" id="IPR051209">
    <property type="entry name" value="FAD-bind_Monooxygenase_sf"/>
</dbReference>
<proteinExistence type="inferred from homology"/>
<evidence type="ECO:0000313" key="2">
    <source>
        <dbReference type="EMBL" id="RFU29399.1"/>
    </source>
</evidence>
<evidence type="ECO:0000313" key="3">
    <source>
        <dbReference type="Proteomes" id="UP000258309"/>
    </source>
</evidence>
<dbReference type="OMA" id="LHSAAWP"/>
<keyword evidence="3" id="KW-1185">Reference proteome</keyword>
<dbReference type="AlphaFoldDB" id="A0A3E2H7M6"/>
<sequence length="567" mass="63026">MASDFAPERATRDILKLATDSGRACGATEAYRDLDNLAYALSQVPLLTPRPIKIIAVGAGFSGLALAQAVESGKLPAVDLKIYEKNAGIGGTWYENRYPGCACDIPAHNYQFSWAPNPHWESFYANRENIYSYIEAVADQHNLRKYIQTSRKVTDAEWNELKQVWEVTVKHTDGRDLVISSSGFTDGETETTTTEECDILVNASGFFNNWKWPDIPGRENFQGRILHSAAWPDDGEKTIDGKVVALIGNGSSGVQILPAIIDRVRKIYVHIRSATWVTTGLAERFAGPGGSNLSFSKEQKEKWAKHPDEYLAYRKEVEQEMNARFRMYIANSETQQNARNFSISQMTGKLTNGGKPELVKLMLPDFEVGCRRPTPGNGYLEALCSEKCEVVWGDITSFTPNGLRSASGVESSVHTVICATGFDLSCAPRFPVIGRNHVNLQQRWKEDPQSYLSVTAANMPNYFTYMGPASPLGHGNLVTSIEFVTSYICDLVHKLQTQNYSSLCPKVDVPRAYQKQALAWLDRTVWASNCTSTYKNGSKDDPDLKFVWLANGFTIEEDNPSMGADLT</sequence>
<dbReference type="PANTHER" id="PTHR42877:SF12">
    <property type="entry name" value="MONOOXYGENASE"/>
    <property type="match status" value="1"/>
</dbReference>
<dbReference type="EMBL" id="NCSJ02000129">
    <property type="protein sequence ID" value="RFU29399.1"/>
    <property type="molecule type" value="Genomic_DNA"/>
</dbReference>
<dbReference type="Gene3D" id="3.50.50.60">
    <property type="entry name" value="FAD/NAD(P)-binding domain"/>
    <property type="match status" value="2"/>
</dbReference>
<gene>
    <name evidence="2" type="ORF">B7463_g6938</name>
</gene>
<accession>A0A3E2H7M6</accession>
<dbReference type="OrthoDB" id="74360at2759"/>
<reference evidence="2 3" key="1">
    <citation type="submission" date="2018-05" db="EMBL/GenBank/DDBJ databases">
        <title>Draft genome sequence of Scytalidium lignicola DSM 105466, a ubiquitous saprotrophic fungus.</title>
        <authorList>
            <person name="Buettner E."/>
            <person name="Gebauer A.M."/>
            <person name="Hofrichter M."/>
            <person name="Liers C."/>
            <person name="Kellner H."/>
        </authorList>
    </citation>
    <scope>NUCLEOTIDE SEQUENCE [LARGE SCALE GENOMIC DNA]</scope>
    <source>
        <strain evidence="2 3">DSM 105466</strain>
    </source>
</reference>
<name>A0A3E2H7M6_SCYLI</name>
<evidence type="ECO:0000256" key="1">
    <source>
        <dbReference type="ARBA" id="ARBA00010139"/>
    </source>
</evidence>
<organism evidence="2 3">
    <name type="scientific">Scytalidium lignicola</name>
    <name type="common">Hyphomycete</name>
    <dbReference type="NCBI Taxonomy" id="5539"/>
    <lineage>
        <taxon>Eukaryota</taxon>
        <taxon>Fungi</taxon>
        <taxon>Dikarya</taxon>
        <taxon>Ascomycota</taxon>
        <taxon>Pezizomycotina</taxon>
        <taxon>Leotiomycetes</taxon>
        <taxon>Leotiomycetes incertae sedis</taxon>
        <taxon>Scytalidium</taxon>
    </lineage>
</organism>
<dbReference type="InterPro" id="IPR036188">
    <property type="entry name" value="FAD/NAD-bd_sf"/>
</dbReference>
<protein>
    <submittedName>
        <fullName evidence="2">Uncharacterized protein</fullName>
    </submittedName>
</protein>
<comment type="caution">
    <text evidence="2">The sequence shown here is derived from an EMBL/GenBank/DDBJ whole genome shotgun (WGS) entry which is preliminary data.</text>
</comment>
<dbReference type="Pfam" id="PF13450">
    <property type="entry name" value="NAD_binding_8"/>
    <property type="match status" value="1"/>
</dbReference>
<feature type="non-terminal residue" evidence="2">
    <location>
        <position position="1"/>
    </location>
</feature>
<dbReference type="SUPFAM" id="SSF51905">
    <property type="entry name" value="FAD/NAD(P)-binding domain"/>
    <property type="match status" value="2"/>
</dbReference>
<feature type="non-terminal residue" evidence="2">
    <location>
        <position position="567"/>
    </location>
</feature>
<comment type="similarity">
    <text evidence="1">Belongs to the FAD-binding monooxygenase family.</text>
</comment>
<dbReference type="PANTHER" id="PTHR42877">
    <property type="entry name" value="L-ORNITHINE N(5)-MONOOXYGENASE-RELATED"/>
    <property type="match status" value="1"/>
</dbReference>
<dbReference type="Proteomes" id="UP000258309">
    <property type="component" value="Unassembled WGS sequence"/>
</dbReference>